<accession>A0A7K3PS42</accession>
<dbReference type="SUPFAM" id="SSF52540">
    <property type="entry name" value="P-loop containing nucleoside triphosphate hydrolases"/>
    <property type="match status" value="1"/>
</dbReference>
<reference evidence="1 2" key="1">
    <citation type="submission" date="2020-01" db="EMBL/GenBank/DDBJ databases">
        <title>Insect and environment-associated Actinomycetes.</title>
        <authorList>
            <person name="Currrie C."/>
            <person name="Chevrette M."/>
            <person name="Carlson C."/>
            <person name="Stubbendieck R."/>
            <person name="Wendt-Pienkowski E."/>
        </authorList>
    </citation>
    <scope>NUCLEOTIDE SEQUENCE [LARGE SCALE GENOMIC DNA]</scope>
    <source>
        <strain evidence="1 2">SID14163</strain>
    </source>
</reference>
<dbReference type="SUPFAM" id="SSF48452">
    <property type="entry name" value="TPR-like"/>
    <property type="match status" value="1"/>
</dbReference>
<gene>
    <name evidence="1" type="ORF">G3I32_28745</name>
</gene>
<evidence type="ECO:0000313" key="1">
    <source>
        <dbReference type="EMBL" id="NEB12780.1"/>
    </source>
</evidence>
<dbReference type="InterPro" id="IPR027417">
    <property type="entry name" value="P-loop_NTPase"/>
</dbReference>
<dbReference type="GO" id="GO:0005524">
    <property type="term" value="F:ATP binding"/>
    <property type="evidence" value="ECO:0007669"/>
    <property type="project" value="UniProtKB-KW"/>
</dbReference>
<evidence type="ECO:0000313" key="2">
    <source>
        <dbReference type="Proteomes" id="UP000470446"/>
    </source>
</evidence>
<protein>
    <submittedName>
        <fullName evidence="1">ATP-binding protein</fullName>
    </submittedName>
</protein>
<name>A0A7K3PS42_9ACTN</name>
<proteinExistence type="predicted"/>
<dbReference type="InterPro" id="IPR011990">
    <property type="entry name" value="TPR-like_helical_dom_sf"/>
</dbReference>
<sequence length="833" mass="89999">MSAAGSWPRWSLDGEPAALAKYVLPDEVAALLHLPGPPADSPIGQTEAVYEALAGAAITYSHEAPSDEPGRQVVRQPGEVLWCPRHATCLDLALILAGACLHAGLRPLVLILDPPESGRAAHALLGVWIDEVTGDEGDGVPVPDAEVWSGRPDDFDDLVQTDPTGPSRPLLLLDPVGAAHALPHSPVLGAGVAFADAVAAGARYAREWHWRLAVDIGRTWRKQDTHTPAERPADEPLRSPYVPLDAQVHRPLQVLRAEHAVVPFQARDELTILTDWCHTVAAGAHTGVTVVHGTGGAGKTRLALELAHQLATRHGWYAGYLREHPTGRDWLGTVVSPTLIVLDYADARTADAEHLLAVLRRRTDRGAAPAVVVMTARAVSGQWLTALRTAWTRDGHLVRETPPLHLPPEHPAGAALFRRAARAFHDDPGHELDLAAADRAAPADWTTLDHILLALLAARGPGRLPTTHQDLYEEVLTHERTYWAQTYRKNAHLGRDADVPLDVFNRAVAGLTLHAPTTRKEIHAALRAVEELSDDASWRETIRTTLTTCLQPGPGEPLVLRPDPIADHLTLHELRDDEDLLPAVLDGLDGDRLVTALRQLNRAAAAEPDSATRMVKAWIGAGADRWRPVLDVAAEQGGTALAALEQLVDIEPAVPWLDDLSAAIPFITVGLRDLALGTDLRRLSLLRADDTVQPADLAGQLQRVSYRYVAAGDRRAALMSITEAVEHHRALAQTNPAMHLPSLAMSLNNLSNRQGETGDRQAALTSITEAVKHHRALAQTNPAMHLPDLAGFLNNLSVRQSETGNHQAALTSITEAVKHHRALAQTNPAMHLP</sequence>
<dbReference type="EMBL" id="JAAGMA010000765">
    <property type="protein sequence ID" value="NEB12780.1"/>
    <property type="molecule type" value="Genomic_DNA"/>
</dbReference>
<organism evidence="1 2">
    <name type="scientific">Streptomyces coelicoflavus</name>
    <dbReference type="NCBI Taxonomy" id="285562"/>
    <lineage>
        <taxon>Bacteria</taxon>
        <taxon>Bacillati</taxon>
        <taxon>Actinomycetota</taxon>
        <taxon>Actinomycetes</taxon>
        <taxon>Kitasatosporales</taxon>
        <taxon>Streptomycetaceae</taxon>
        <taxon>Streptomyces</taxon>
    </lineage>
</organism>
<keyword evidence="1" id="KW-0547">Nucleotide-binding</keyword>
<comment type="caution">
    <text evidence="1">The sequence shown here is derived from an EMBL/GenBank/DDBJ whole genome shotgun (WGS) entry which is preliminary data.</text>
</comment>
<feature type="non-terminal residue" evidence="1">
    <location>
        <position position="833"/>
    </location>
</feature>
<dbReference type="Proteomes" id="UP000470446">
    <property type="component" value="Unassembled WGS sequence"/>
</dbReference>
<dbReference type="Gene3D" id="1.25.40.10">
    <property type="entry name" value="Tetratricopeptide repeat domain"/>
    <property type="match status" value="1"/>
</dbReference>
<dbReference type="AlphaFoldDB" id="A0A7K3PS42"/>
<keyword evidence="1" id="KW-0067">ATP-binding</keyword>